<dbReference type="EMBL" id="FNNE01000007">
    <property type="protein sequence ID" value="SDX25449.1"/>
    <property type="molecule type" value="Genomic_DNA"/>
</dbReference>
<gene>
    <name evidence="3" type="ORF">SAMN04487960_107217</name>
</gene>
<evidence type="ECO:0000256" key="1">
    <source>
        <dbReference type="SAM" id="MobiDB-lite"/>
    </source>
</evidence>
<dbReference type="InterPro" id="IPR036810">
    <property type="entry name" value="SMc04008-like_sf"/>
</dbReference>
<dbReference type="Proteomes" id="UP000199675">
    <property type="component" value="Unassembled WGS sequence"/>
</dbReference>
<dbReference type="SUPFAM" id="SSF158757">
    <property type="entry name" value="SMc04008-like"/>
    <property type="match status" value="1"/>
</dbReference>
<feature type="domain" description="SMc04008-like" evidence="2">
    <location>
        <begin position="78"/>
        <end position="137"/>
    </location>
</feature>
<proteinExistence type="predicted"/>
<feature type="region of interest" description="Disordered" evidence="1">
    <location>
        <begin position="12"/>
        <end position="51"/>
    </location>
</feature>
<evidence type="ECO:0000313" key="4">
    <source>
        <dbReference type="Proteomes" id="UP000199675"/>
    </source>
</evidence>
<sequence length="144" mass="16058">MGQPCLCQPPPTCGTMPVTPGEPSRTGPGRATVGHLAEKKPMTDGEPMTTPIPEQIETEIQAAAFRRLVEHLQQHPEVQNIDLMNLAGFCRNCLSKWYLAEATERGVDLTDPQARERIYGMPYEDWKARHQKGPKQEHKGSPSQ</sequence>
<dbReference type="STRING" id="488533.SAMN04487960_107217"/>
<dbReference type="Pfam" id="PF06844">
    <property type="entry name" value="DUF1244"/>
    <property type="match status" value="1"/>
</dbReference>
<dbReference type="Gene3D" id="1.10.3340.10">
    <property type="entry name" value="SMc04008-like"/>
    <property type="match status" value="1"/>
</dbReference>
<reference evidence="3 4" key="1">
    <citation type="submission" date="2016-10" db="EMBL/GenBank/DDBJ databases">
        <authorList>
            <person name="de Groot N.N."/>
        </authorList>
    </citation>
    <scope>NUCLEOTIDE SEQUENCE [LARGE SCALE GENOMIC DNA]</scope>
    <source>
        <strain evidence="3 4">CGMCC 1.7059</strain>
    </source>
</reference>
<accession>A0A1H3A999</accession>
<keyword evidence="4" id="KW-1185">Reference proteome</keyword>
<organism evidence="3 4">
    <name type="scientific">Marinobacter mobilis</name>
    <dbReference type="NCBI Taxonomy" id="488533"/>
    <lineage>
        <taxon>Bacteria</taxon>
        <taxon>Pseudomonadati</taxon>
        <taxon>Pseudomonadota</taxon>
        <taxon>Gammaproteobacteria</taxon>
        <taxon>Pseudomonadales</taxon>
        <taxon>Marinobacteraceae</taxon>
        <taxon>Marinobacter</taxon>
    </lineage>
</organism>
<evidence type="ECO:0000259" key="2">
    <source>
        <dbReference type="Pfam" id="PF06844"/>
    </source>
</evidence>
<feature type="region of interest" description="Disordered" evidence="1">
    <location>
        <begin position="122"/>
        <end position="144"/>
    </location>
</feature>
<protein>
    <recommendedName>
        <fullName evidence="2">SMc04008-like domain-containing protein</fullName>
    </recommendedName>
</protein>
<name>A0A1H3A999_9GAMM</name>
<dbReference type="AlphaFoldDB" id="A0A1H3A999"/>
<dbReference type="InterPro" id="IPR023163">
    <property type="entry name" value="SMc04008-like_domain"/>
</dbReference>
<evidence type="ECO:0000313" key="3">
    <source>
        <dbReference type="EMBL" id="SDX25449.1"/>
    </source>
</evidence>